<accession>A0A0K0XVW1</accession>
<dbReference type="EMBL" id="CP012154">
    <property type="protein sequence ID" value="AKS41810.1"/>
    <property type="molecule type" value="Genomic_DNA"/>
</dbReference>
<comment type="function">
    <text evidence="1">Functions in the N-end rule pathway of protein degradation where it conjugates Leu, Phe and, less efficiently, Met from aminoacyl-tRNAs to the N-termini of proteins containing an N-terminal arginine or lysine.</text>
</comment>
<keyword evidence="3" id="KW-1185">Reference proteome</keyword>
<dbReference type="InterPro" id="IPR004616">
    <property type="entry name" value="Leu/Phe-tRNA_Trfase"/>
</dbReference>
<comment type="subcellular location">
    <subcellularLocation>
        <location evidence="1">Cytoplasm</location>
    </subcellularLocation>
</comment>
<dbReference type="AlphaFoldDB" id="A0A0K0XVW1"/>
<protein>
    <recommendedName>
        <fullName evidence="1">Leucyl/phenylalanyl-tRNA--protein transferase</fullName>
        <ecNumber evidence="1">2.3.2.6</ecNumber>
    </recommendedName>
    <alternativeName>
        <fullName evidence="1">L/F-transferase</fullName>
    </alternativeName>
    <alternativeName>
        <fullName evidence="1">Leucyltransferase</fullName>
    </alternativeName>
    <alternativeName>
        <fullName evidence="1">Phenyalanyltransferase</fullName>
    </alternativeName>
</protein>
<comment type="similarity">
    <text evidence="1">Belongs to the L/F-transferase family.</text>
</comment>
<dbReference type="PANTHER" id="PTHR30098">
    <property type="entry name" value="LEUCYL/PHENYLALANYL-TRNA--PROTEIN TRANSFERASE"/>
    <property type="match status" value="1"/>
</dbReference>
<dbReference type="GO" id="GO:0008914">
    <property type="term" value="F:leucyl-tRNA--protein transferase activity"/>
    <property type="evidence" value="ECO:0007669"/>
    <property type="project" value="UniProtKB-UniRule"/>
</dbReference>
<keyword evidence="1" id="KW-0012">Acyltransferase</keyword>
<sequence>MSGILIPQLGPEPDAPFPDPAACRHPDGLVAWGGDLSQTRLLNAYRLGIFPWYEHGSPILWWSPEPRAVMIPGGWHLPRRLARTLRQGDFRIRLDQAFDKVVAACAAPRRDQNGTWITPAMQSAYLALHRAGHAHSLEVLSTEGELIGGLYGVALGKLFFAESKFHRRRDASKIALAVLMRCLESWDFLLADCQIWNPHLETMGVRLLDGTDFRAVVTEGIRREDLTGPWCERLGQVNLSDW</sequence>
<proteinExistence type="inferred from homology"/>
<dbReference type="Gene3D" id="3.30.70.3550">
    <property type="entry name" value="Leucyl/phenylalanyl-tRNA-protein transferase, N-terminal domain"/>
    <property type="match status" value="1"/>
</dbReference>
<dbReference type="RefSeq" id="WP_049725422.1">
    <property type="nucleotide sequence ID" value="NZ_CP012154.1"/>
</dbReference>
<dbReference type="KEGG" id="wma:WM2015_1438"/>
<gene>
    <name evidence="1" type="primary">aat</name>
    <name evidence="2" type="ORF">WM2015_1438</name>
</gene>
<dbReference type="InterPro" id="IPR016181">
    <property type="entry name" value="Acyl_CoA_acyltransferase"/>
</dbReference>
<dbReference type="NCBIfam" id="TIGR00667">
    <property type="entry name" value="aat"/>
    <property type="match status" value="1"/>
</dbReference>
<evidence type="ECO:0000256" key="1">
    <source>
        <dbReference type="HAMAP-Rule" id="MF_00688"/>
    </source>
</evidence>
<dbReference type="OrthoDB" id="9790282at2"/>
<comment type="catalytic activity">
    <reaction evidence="1">
        <text>N-terminal L-arginyl-[protein] + L-leucyl-tRNA(Leu) = N-terminal L-leucyl-L-arginyl-[protein] + tRNA(Leu) + H(+)</text>
        <dbReference type="Rhea" id="RHEA:50416"/>
        <dbReference type="Rhea" id="RHEA-COMP:9613"/>
        <dbReference type="Rhea" id="RHEA-COMP:9622"/>
        <dbReference type="Rhea" id="RHEA-COMP:12672"/>
        <dbReference type="Rhea" id="RHEA-COMP:12673"/>
        <dbReference type="ChEBI" id="CHEBI:15378"/>
        <dbReference type="ChEBI" id="CHEBI:64719"/>
        <dbReference type="ChEBI" id="CHEBI:78442"/>
        <dbReference type="ChEBI" id="CHEBI:78494"/>
        <dbReference type="ChEBI" id="CHEBI:133044"/>
        <dbReference type="EC" id="2.3.2.6"/>
    </reaction>
</comment>
<dbReference type="PATRIC" id="fig|1579979.3.peg.1474"/>
<dbReference type="PANTHER" id="PTHR30098:SF2">
    <property type="entry name" value="LEUCYL_PHENYLALANYL-TRNA--PROTEIN TRANSFERASE"/>
    <property type="match status" value="1"/>
</dbReference>
<dbReference type="STRING" id="1579979.WM2015_1438"/>
<evidence type="ECO:0000313" key="2">
    <source>
        <dbReference type="EMBL" id="AKS41810.1"/>
    </source>
</evidence>
<dbReference type="GO" id="GO:0030163">
    <property type="term" value="P:protein catabolic process"/>
    <property type="evidence" value="ECO:0007669"/>
    <property type="project" value="UniProtKB-UniRule"/>
</dbReference>
<organism evidence="2 3">
    <name type="scientific">Wenzhouxiangella marina</name>
    <dbReference type="NCBI Taxonomy" id="1579979"/>
    <lineage>
        <taxon>Bacteria</taxon>
        <taxon>Pseudomonadati</taxon>
        <taxon>Pseudomonadota</taxon>
        <taxon>Gammaproteobacteria</taxon>
        <taxon>Chromatiales</taxon>
        <taxon>Wenzhouxiangellaceae</taxon>
        <taxon>Wenzhouxiangella</taxon>
    </lineage>
</organism>
<dbReference type="InterPro" id="IPR042221">
    <property type="entry name" value="Leu/Phe-tRNA_Trfase_N"/>
</dbReference>
<keyword evidence="1 2" id="KW-0808">Transferase</keyword>
<reference evidence="2 3" key="1">
    <citation type="submission" date="2015-07" db="EMBL/GenBank/DDBJ databases">
        <authorList>
            <person name="Noorani M."/>
        </authorList>
    </citation>
    <scope>NUCLEOTIDE SEQUENCE [LARGE SCALE GENOMIC DNA]</scope>
    <source>
        <strain evidence="2 3">KCTC 42284</strain>
    </source>
</reference>
<dbReference type="InterPro" id="IPR042203">
    <property type="entry name" value="Leu/Phe-tRNA_Trfase_C"/>
</dbReference>
<dbReference type="Gene3D" id="3.40.630.70">
    <property type="entry name" value="Leucyl/phenylalanyl-tRNA-protein transferase, C-terminal domain"/>
    <property type="match status" value="1"/>
</dbReference>
<name>A0A0K0XVW1_9GAMM</name>
<evidence type="ECO:0000313" key="3">
    <source>
        <dbReference type="Proteomes" id="UP000066624"/>
    </source>
</evidence>
<dbReference type="SUPFAM" id="SSF55729">
    <property type="entry name" value="Acyl-CoA N-acyltransferases (Nat)"/>
    <property type="match status" value="1"/>
</dbReference>
<dbReference type="Proteomes" id="UP000066624">
    <property type="component" value="Chromosome"/>
</dbReference>
<dbReference type="EC" id="2.3.2.6" evidence="1"/>
<keyword evidence="1" id="KW-0963">Cytoplasm</keyword>
<dbReference type="Pfam" id="PF03588">
    <property type="entry name" value="Leu_Phe_trans"/>
    <property type="match status" value="1"/>
</dbReference>
<dbReference type="GO" id="GO:0005737">
    <property type="term" value="C:cytoplasm"/>
    <property type="evidence" value="ECO:0007669"/>
    <property type="project" value="UniProtKB-SubCell"/>
</dbReference>
<dbReference type="HAMAP" id="MF_00688">
    <property type="entry name" value="Leu_Phe_trans"/>
    <property type="match status" value="1"/>
</dbReference>
<comment type="catalytic activity">
    <reaction evidence="1">
        <text>N-terminal L-lysyl-[protein] + L-leucyl-tRNA(Leu) = N-terminal L-leucyl-L-lysyl-[protein] + tRNA(Leu) + H(+)</text>
        <dbReference type="Rhea" id="RHEA:12340"/>
        <dbReference type="Rhea" id="RHEA-COMP:9613"/>
        <dbReference type="Rhea" id="RHEA-COMP:9622"/>
        <dbReference type="Rhea" id="RHEA-COMP:12670"/>
        <dbReference type="Rhea" id="RHEA-COMP:12671"/>
        <dbReference type="ChEBI" id="CHEBI:15378"/>
        <dbReference type="ChEBI" id="CHEBI:65249"/>
        <dbReference type="ChEBI" id="CHEBI:78442"/>
        <dbReference type="ChEBI" id="CHEBI:78494"/>
        <dbReference type="ChEBI" id="CHEBI:133043"/>
        <dbReference type="EC" id="2.3.2.6"/>
    </reaction>
</comment>
<comment type="catalytic activity">
    <reaction evidence="1">
        <text>L-phenylalanyl-tRNA(Phe) + an N-terminal L-alpha-aminoacyl-[protein] = an N-terminal L-phenylalanyl-L-alpha-aminoacyl-[protein] + tRNA(Phe)</text>
        <dbReference type="Rhea" id="RHEA:43632"/>
        <dbReference type="Rhea" id="RHEA-COMP:9668"/>
        <dbReference type="Rhea" id="RHEA-COMP:9699"/>
        <dbReference type="Rhea" id="RHEA-COMP:10636"/>
        <dbReference type="Rhea" id="RHEA-COMP:10637"/>
        <dbReference type="ChEBI" id="CHEBI:78442"/>
        <dbReference type="ChEBI" id="CHEBI:78531"/>
        <dbReference type="ChEBI" id="CHEBI:78597"/>
        <dbReference type="ChEBI" id="CHEBI:83561"/>
        <dbReference type="EC" id="2.3.2.6"/>
    </reaction>
</comment>